<keyword evidence="4 7" id="KW-0255">Endonuclease</keyword>
<dbReference type="GO" id="GO:0008270">
    <property type="term" value="F:zinc ion binding"/>
    <property type="evidence" value="ECO:0007669"/>
    <property type="project" value="UniProtKB-UniRule"/>
</dbReference>
<organism evidence="8 9">
    <name type="scientific">Ferruginivarius sediminum</name>
    <dbReference type="NCBI Taxonomy" id="2661937"/>
    <lineage>
        <taxon>Bacteria</taxon>
        <taxon>Pseudomonadati</taxon>
        <taxon>Pseudomonadota</taxon>
        <taxon>Alphaproteobacteria</taxon>
        <taxon>Rhodospirillales</taxon>
        <taxon>Rhodospirillaceae</taxon>
        <taxon>Ferruginivarius</taxon>
    </lineage>
</organism>
<evidence type="ECO:0000256" key="1">
    <source>
        <dbReference type="ARBA" id="ARBA00010875"/>
    </source>
</evidence>
<comment type="subcellular location">
    <subcellularLocation>
        <location evidence="7">Cytoplasm</location>
    </subcellularLocation>
</comment>
<evidence type="ECO:0000256" key="6">
    <source>
        <dbReference type="ARBA" id="ARBA00022833"/>
    </source>
</evidence>
<name>A0A369TFH0_9PROT</name>
<evidence type="ECO:0000256" key="2">
    <source>
        <dbReference type="ARBA" id="ARBA00022722"/>
    </source>
</evidence>
<evidence type="ECO:0000256" key="7">
    <source>
        <dbReference type="HAMAP-Rule" id="MF_00009"/>
    </source>
</evidence>
<dbReference type="GO" id="GO:0004521">
    <property type="term" value="F:RNA endonuclease activity"/>
    <property type="evidence" value="ECO:0007669"/>
    <property type="project" value="UniProtKB-UniRule"/>
</dbReference>
<keyword evidence="6 7" id="KW-0862">Zinc</keyword>
<dbReference type="SUPFAM" id="SSF55486">
    <property type="entry name" value="Metalloproteases ('zincins'), catalytic domain"/>
    <property type="match status" value="1"/>
</dbReference>
<gene>
    <name evidence="7 8" type="primary">ybeY</name>
    <name evidence="8" type="ORF">DRB17_02550</name>
</gene>
<protein>
    <recommendedName>
        <fullName evidence="7">Endoribonuclease YbeY</fullName>
        <ecNumber evidence="7">3.1.-.-</ecNumber>
    </recommendedName>
</protein>
<dbReference type="NCBIfam" id="TIGR00043">
    <property type="entry name" value="rRNA maturation RNase YbeY"/>
    <property type="match status" value="1"/>
</dbReference>
<dbReference type="Gene3D" id="3.40.390.30">
    <property type="entry name" value="Metalloproteases ('zincins'), catalytic domain"/>
    <property type="match status" value="1"/>
</dbReference>
<dbReference type="EC" id="3.1.-.-" evidence="7"/>
<evidence type="ECO:0000256" key="3">
    <source>
        <dbReference type="ARBA" id="ARBA00022723"/>
    </source>
</evidence>
<evidence type="ECO:0000313" key="8">
    <source>
        <dbReference type="EMBL" id="RDD63344.1"/>
    </source>
</evidence>
<keyword evidence="7" id="KW-0963">Cytoplasm</keyword>
<feature type="binding site" evidence="7">
    <location>
        <position position="136"/>
    </location>
    <ligand>
        <name>Zn(2+)</name>
        <dbReference type="ChEBI" id="CHEBI:29105"/>
        <note>catalytic</note>
    </ligand>
</feature>
<dbReference type="HAMAP" id="MF_00009">
    <property type="entry name" value="Endoribonucl_YbeY"/>
    <property type="match status" value="1"/>
</dbReference>
<reference evidence="8 9" key="1">
    <citation type="submission" date="2018-07" db="EMBL/GenBank/DDBJ databases">
        <title>Venubactetium sediminum gen. nov., sp. nov., isolated from a marine solar saltern.</title>
        <authorList>
            <person name="Wang S."/>
        </authorList>
    </citation>
    <scope>NUCLEOTIDE SEQUENCE [LARGE SCALE GENOMIC DNA]</scope>
    <source>
        <strain evidence="8 9">WD2A32</strain>
    </source>
</reference>
<comment type="caution">
    <text evidence="8">The sequence shown here is derived from an EMBL/GenBank/DDBJ whole genome shotgun (WGS) entry which is preliminary data.</text>
</comment>
<keyword evidence="2 7" id="KW-0540">Nuclease</keyword>
<dbReference type="GO" id="GO:0004222">
    <property type="term" value="F:metalloendopeptidase activity"/>
    <property type="evidence" value="ECO:0007669"/>
    <property type="project" value="InterPro"/>
</dbReference>
<keyword evidence="3 7" id="KW-0479">Metal-binding</keyword>
<accession>A0A369TFH0</accession>
<dbReference type="Pfam" id="PF02130">
    <property type="entry name" value="YbeY"/>
    <property type="match status" value="1"/>
</dbReference>
<dbReference type="EMBL" id="QPMH01000002">
    <property type="protein sequence ID" value="RDD63344.1"/>
    <property type="molecule type" value="Genomic_DNA"/>
</dbReference>
<dbReference type="GO" id="GO:0005737">
    <property type="term" value="C:cytoplasm"/>
    <property type="evidence" value="ECO:0007669"/>
    <property type="project" value="UniProtKB-SubCell"/>
</dbReference>
<dbReference type="PANTHER" id="PTHR46986:SF1">
    <property type="entry name" value="ENDORIBONUCLEASE YBEY, CHLOROPLASTIC"/>
    <property type="match status" value="1"/>
</dbReference>
<comment type="similarity">
    <text evidence="1 7">Belongs to the endoribonuclease YbeY family.</text>
</comment>
<evidence type="ECO:0000256" key="4">
    <source>
        <dbReference type="ARBA" id="ARBA00022759"/>
    </source>
</evidence>
<dbReference type="RefSeq" id="WP_114580598.1">
    <property type="nucleotide sequence ID" value="NZ_QPMH01000002.1"/>
</dbReference>
<sequence length="178" mass="18529">MSDEPPSTPFLCDLTHLAGDWETSLPGASDIAVAAVEAAYPSVPADRRPAGPAEVSLVLADNATVRDLNATYRGQDKPTNVLSFAALEGETAEVPGAPAVLGDIVLALETVLGEAEEQGKQPADHLRHLCVHGLLHLLGYDHQDDREAAEMEGLEVRVLAGMGVADPYGGERAAGDAA</sequence>
<dbReference type="InterPro" id="IPR002036">
    <property type="entry name" value="YbeY"/>
</dbReference>
<dbReference type="GO" id="GO:0006364">
    <property type="term" value="P:rRNA processing"/>
    <property type="evidence" value="ECO:0007669"/>
    <property type="project" value="UniProtKB-UniRule"/>
</dbReference>
<feature type="binding site" evidence="7">
    <location>
        <position position="132"/>
    </location>
    <ligand>
        <name>Zn(2+)</name>
        <dbReference type="ChEBI" id="CHEBI:29105"/>
        <note>catalytic</note>
    </ligand>
</feature>
<keyword evidence="5 7" id="KW-0378">Hydrolase</keyword>
<comment type="cofactor">
    <cofactor evidence="7">
        <name>Zn(2+)</name>
        <dbReference type="ChEBI" id="CHEBI:29105"/>
    </cofactor>
    <text evidence="7">Binds 1 zinc ion.</text>
</comment>
<dbReference type="PROSITE" id="PS01306">
    <property type="entry name" value="UPF0054"/>
    <property type="match status" value="1"/>
</dbReference>
<dbReference type="Proteomes" id="UP000253941">
    <property type="component" value="Unassembled WGS sequence"/>
</dbReference>
<dbReference type="PANTHER" id="PTHR46986">
    <property type="entry name" value="ENDORIBONUCLEASE YBEY, CHLOROPLASTIC"/>
    <property type="match status" value="1"/>
</dbReference>
<feature type="binding site" evidence="7">
    <location>
        <position position="142"/>
    </location>
    <ligand>
        <name>Zn(2+)</name>
        <dbReference type="ChEBI" id="CHEBI:29105"/>
        <note>catalytic</note>
    </ligand>
</feature>
<evidence type="ECO:0000256" key="5">
    <source>
        <dbReference type="ARBA" id="ARBA00022801"/>
    </source>
</evidence>
<keyword evidence="9" id="KW-1185">Reference proteome</keyword>
<comment type="function">
    <text evidence="7">Single strand-specific metallo-endoribonuclease involved in late-stage 70S ribosome quality control and in maturation of the 3' terminus of the 16S rRNA.</text>
</comment>
<dbReference type="InterPro" id="IPR020549">
    <property type="entry name" value="YbeY_CS"/>
</dbReference>
<dbReference type="AlphaFoldDB" id="A0A369TFH0"/>
<keyword evidence="7" id="KW-0698">rRNA processing</keyword>
<dbReference type="InterPro" id="IPR023091">
    <property type="entry name" value="MetalPrtase_cat_dom_sf_prd"/>
</dbReference>
<keyword evidence="7" id="KW-0690">Ribosome biogenesis</keyword>
<proteinExistence type="inferred from homology"/>
<evidence type="ECO:0000313" key="9">
    <source>
        <dbReference type="Proteomes" id="UP000253941"/>
    </source>
</evidence>